<dbReference type="PROSITE" id="PS50111">
    <property type="entry name" value="CHEMOTAXIS_TRANSDUC_2"/>
    <property type="match status" value="1"/>
</dbReference>
<organism evidence="7 8">
    <name type="scientific">Stappia albiluteola</name>
    <dbReference type="NCBI Taxonomy" id="2758565"/>
    <lineage>
        <taxon>Bacteria</taxon>
        <taxon>Pseudomonadati</taxon>
        <taxon>Pseudomonadota</taxon>
        <taxon>Alphaproteobacteria</taxon>
        <taxon>Hyphomicrobiales</taxon>
        <taxon>Stappiaceae</taxon>
        <taxon>Stappia</taxon>
    </lineage>
</organism>
<dbReference type="GO" id="GO:0007165">
    <property type="term" value="P:signal transduction"/>
    <property type="evidence" value="ECO:0007669"/>
    <property type="project" value="UniProtKB-KW"/>
</dbReference>
<dbReference type="SUPFAM" id="SSF58104">
    <property type="entry name" value="Methyl-accepting chemotaxis protein (MCP) signaling domain"/>
    <property type="match status" value="1"/>
</dbReference>
<dbReference type="InterPro" id="IPR003660">
    <property type="entry name" value="HAMP_dom"/>
</dbReference>
<gene>
    <name evidence="7" type="ORF">H2509_15040</name>
</gene>
<evidence type="ECO:0000259" key="6">
    <source>
        <dbReference type="PROSITE" id="PS50885"/>
    </source>
</evidence>
<dbReference type="AlphaFoldDB" id="A0A839AHN7"/>
<dbReference type="EMBL" id="JACFXV010000062">
    <property type="protein sequence ID" value="MBA5778444.1"/>
    <property type="molecule type" value="Genomic_DNA"/>
</dbReference>
<feature type="transmembrane region" description="Helical" evidence="4">
    <location>
        <begin position="7"/>
        <end position="29"/>
    </location>
</feature>
<dbReference type="SMART" id="SM00304">
    <property type="entry name" value="HAMP"/>
    <property type="match status" value="1"/>
</dbReference>
<dbReference type="PANTHER" id="PTHR32089:SF112">
    <property type="entry name" value="LYSOZYME-LIKE PROTEIN-RELATED"/>
    <property type="match status" value="1"/>
</dbReference>
<dbReference type="Gene3D" id="1.10.287.950">
    <property type="entry name" value="Methyl-accepting chemotaxis protein"/>
    <property type="match status" value="1"/>
</dbReference>
<dbReference type="PROSITE" id="PS50885">
    <property type="entry name" value="HAMP"/>
    <property type="match status" value="1"/>
</dbReference>
<reference evidence="7 8" key="1">
    <citation type="submission" date="2020-07" db="EMBL/GenBank/DDBJ databases">
        <title>Stappia sp., F7233, whole genome shotgun sequencing project.</title>
        <authorList>
            <person name="Jiang S."/>
            <person name="Liu Z.W."/>
            <person name="Du Z.J."/>
        </authorList>
    </citation>
    <scope>NUCLEOTIDE SEQUENCE [LARGE SCALE GENOMIC DNA]</scope>
    <source>
        <strain evidence="7 8">F7233</strain>
    </source>
</reference>
<dbReference type="GO" id="GO:0004888">
    <property type="term" value="F:transmembrane signaling receptor activity"/>
    <property type="evidence" value="ECO:0007669"/>
    <property type="project" value="InterPro"/>
</dbReference>
<accession>A0A839AHN7</accession>
<evidence type="ECO:0000259" key="5">
    <source>
        <dbReference type="PROSITE" id="PS50111"/>
    </source>
</evidence>
<evidence type="ECO:0000256" key="2">
    <source>
        <dbReference type="ARBA" id="ARBA00029447"/>
    </source>
</evidence>
<keyword evidence="4" id="KW-0812">Transmembrane</keyword>
<evidence type="ECO:0000256" key="3">
    <source>
        <dbReference type="PROSITE-ProRule" id="PRU00284"/>
    </source>
</evidence>
<dbReference type="InterPro" id="IPR004089">
    <property type="entry name" value="MCPsignal_dom"/>
</dbReference>
<dbReference type="Pfam" id="PF00015">
    <property type="entry name" value="MCPsignal"/>
    <property type="match status" value="1"/>
</dbReference>
<dbReference type="PANTHER" id="PTHR32089">
    <property type="entry name" value="METHYL-ACCEPTING CHEMOTAXIS PROTEIN MCPB"/>
    <property type="match status" value="1"/>
</dbReference>
<dbReference type="RefSeq" id="WP_182166688.1">
    <property type="nucleotide sequence ID" value="NZ_JACFXV010000062.1"/>
</dbReference>
<feature type="domain" description="Methyl-accepting transducer" evidence="5">
    <location>
        <begin position="299"/>
        <end position="521"/>
    </location>
</feature>
<dbReference type="CDD" id="cd06225">
    <property type="entry name" value="HAMP"/>
    <property type="match status" value="1"/>
</dbReference>
<feature type="transmembrane region" description="Helical" evidence="4">
    <location>
        <begin position="181"/>
        <end position="204"/>
    </location>
</feature>
<dbReference type="Pfam" id="PF12729">
    <property type="entry name" value="4HB_MCP_1"/>
    <property type="match status" value="1"/>
</dbReference>
<dbReference type="InterPro" id="IPR004090">
    <property type="entry name" value="Chemotax_Me-accpt_rcpt"/>
</dbReference>
<comment type="similarity">
    <text evidence="2">Belongs to the methyl-accepting chemotaxis (MCP) protein family.</text>
</comment>
<dbReference type="GO" id="GO:0016020">
    <property type="term" value="C:membrane"/>
    <property type="evidence" value="ECO:0007669"/>
    <property type="project" value="InterPro"/>
</dbReference>
<protein>
    <submittedName>
        <fullName evidence="7">Methyl-accepting chemotaxis protein</fullName>
    </submittedName>
</protein>
<dbReference type="Pfam" id="PF00672">
    <property type="entry name" value="HAMP"/>
    <property type="match status" value="1"/>
</dbReference>
<dbReference type="Proteomes" id="UP000541109">
    <property type="component" value="Unassembled WGS sequence"/>
</dbReference>
<proteinExistence type="inferred from homology"/>
<feature type="domain" description="HAMP" evidence="6">
    <location>
        <begin position="206"/>
        <end position="259"/>
    </location>
</feature>
<keyword evidence="4" id="KW-0472">Membrane</keyword>
<dbReference type="Gene3D" id="1.10.8.500">
    <property type="entry name" value="HAMP domain in histidine kinase"/>
    <property type="match status" value="1"/>
</dbReference>
<evidence type="ECO:0000313" key="7">
    <source>
        <dbReference type="EMBL" id="MBA5778444.1"/>
    </source>
</evidence>
<dbReference type="SMART" id="SM00283">
    <property type="entry name" value="MA"/>
    <property type="match status" value="1"/>
</dbReference>
<keyword evidence="1 3" id="KW-0807">Transducer</keyword>
<sequence>MTIRVRLYLTIAFMAIAAAVMSTIGYLSLNSTNAHIETIVGDRVLPLEKLKTIADAYAVSIVDMTHKLRGAQIGWEEGKATLDRALADIERNWAEYTSGKLTSEEEAIVAQANAAMAEAKGALAELQEHVLNEDQAGISVFAVKKLYQAIDPIGDPISKLVDLQIRLSREEAESAGSVSSFAIGLIQLLAVFVAGMVAFGFYTVSRQVVRPMHDIETAMRELAAGNLETAIPAADRKDEIGAMAAAVTVFRDNALERQRLEAADRQGRESQQVRARNVDDLIQEFSRDMNEILAGVADASDRLERTAGALNETAEKSTADASDVANAAEQATGNVQTVASASEQLAASITEISQQVASSMRIAGEARELTEKTDGTVQGLVAAAQRIGTVISLISDIAEQTNLLALNATIEAARAGEAGKGFAVVASEVKNLATQTAKATEEIQAQIQQIQHVSGEAAEAIRAVGDIVGRINETAIATSAAVEEQGAATGEIARNVTEAAQGTQDVSSRISGVSEGAIRTEAIAVDVRGAAIGLADQSATLKAKVDQFFTRIRAA</sequence>
<dbReference type="PRINTS" id="PR00260">
    <property type="entry name" value="CHEMTRNSDUCR"/>
</dbReference>
<dbReference type="GO" id="GO:0006935">
    <property type="term" value="P:chemotaxis"/>
    <property type="evidence" value="ECO:0007669"/>
    <property type="project" value="InterPro"/>
</dbReference>
<comment type="caution">
    <text evidence="7">The sequence shown here is derived from an EMBL/GenBank/DDBJ whole genome shotgun (WGS) entry which is preliminary data.</text>
</comment>
<evidence type="ECO:0000256" key="4">
    <source>
        <dbReference type="SAM" id="Phobius"/>
    </source>
</evidence>
<evidence type="ECO:0000256" key="1">
    <source>
        <dbReference type="ARBA" id="ARBA00023224"/>
    </source>
</evidence>
<dbReference type="InterPro" id="IPR024478">
    <property type="entry name" value="HlyB_4HB_MCP"/>
</dbReference>
<keyword evidence="8" id="KW-1185">Reference proteome</keyword>
<keyword evidence="4" id="KW-1133">Transmembrane helix</keyword>
<name>A0A839AHN7_9HYPH</name>
<evidence type="ECO:0000313" key="8">
    <source>
        <dbReference type="Proteomes" id="UP000541109"/>
    </source>
</evidence>